<dbReference type="EMBL" id="LCWV01000042">
    <property type="protein sequence ID" value="PWI64911.1"/>
    <property type="molecule type" value="Genomic_DNA"/>
</dbReference>
<comment type="caution">
    <text evidence="2">The sequence shown here is derived from an EMBL/GenBank/DDBJ whole genome shotgun (WGS) entry which is preliminary data.</text>
</comment>
<accession>A0A2U3DRM4</accession>
<evidence type="ECO:0000313" key="3">
    <source>
        <dbReference type="Proteomes" id="UP000245956"/>
    </source>
</evidence>
<gene>
    <name evidence="2" type="ORF">PCL_08458</name>
</gene>
<evidence type="ECO:0000313" key="2">
    <source>
        <dbReference type="EMBL" id="PWI64911.1"/>
    </source>
</evidence>
<evidence type="ECO:0000256" key="1">
    <source>
        <dbReference type="SAM" id="MobiDB-lite"/>
    </source>
</evidence>
<dbReference type="AlphaFoldDB" id="A0A2U3DRM4"/>
<reference evidence="2 3" key="1">
    <citation type="journal article" date="2016" name="Front. Microbiol.">
        <title>Genome and transcriptome sequences reveal the specific parasitism of the nematophagous Purpureocillium lilacinum 36-1.</title>
        <authorList>
            <person name="Xie J."/>
            <person name="Li S."/>
            <person name="Mo C."/>
            <person name="Xiao X."/>
            <person name="Peng D."/>
            <person name="Wang G."/>
            <person name="Xiao Y."/>
        </authorList>
    </citation>
    <scope>NUCLEOTIDE SEQUENCE [LARGE SCALE GENOMIC DNA]</scope>
    <source>
        <strain evidence="2 3">36-1</strain>
    </source>
</reference>
<feature type="region of interest" description="Disordered" evidence="1">
    <location>
        <begin position="154"/>
        <end position="181"/>
    </location>
</feature>
<sequence length="310" mass="34006">MSQQDSSPFVITTVLGSKTFDLEAIQGGAGGATAGASETQELAWPYVPYDYEPPAGAQEDAVSQGPTDASLPVAYIGLLLKTHAPPHAEDDLELLSLLLLSLETRGDLSRRVLQYTDAEHAVKAVSRKCDSPEANALHLATRAKALVGHWDACNRSDDPKKDATGDISYPPLKSPSAAGKPDNWKLALSESASSDADSIFKAIKMEREHACSYFRQHRPKPMAWHPKTADAWNKVDRKAAQSGDMYHLADFIPIYMGYDLQAMDVPFSWKNPDWDESQAAQYAEALDLKRQFANTKGSYPLRSEDILQTP</sequence>
<dbReference type="Proteomes" id="UP000245956">
    <property type="component" value="Unassembled WGS sequence"/>
</dbReference>
<name>A0A2U3DRM4_PURLI</name>
<protein>
    <submittedName>
        <fullName evidence="2">Uncharacterized protein</fullName>
    </submittedName>
</protein>
<proteinExistence type="predicted"/>
<feature type="compositionally biased region" description="Basic and acidic residues" evidence="1">
    <location>
        <begin position="154"/>
        <end position="164"/>
    </location>
</feature>
<organism evidence="2 3">
    <name type="scientific">Purpureocillium lilacinum</name>
    <name type="common">Paecilomyces lilacinus</name>
    <dbReference type="NCBI Taxonomy" id="33203"/>
    <lineage>
        <taxon>Eukaryota</taxon>
        <taxon>Fungi</taxon>
        <taxon>Dikarya</taxon>
        <taxon>Ascomycota</taxon>
        <taxon>Pezizomycotina</taxon>
        <taxon>Sordariomycetes</taxon>
        <taxon>Hypocreomycetidae</taxon>
        <taxon>Hypocreales</taxon>
        <taxon>Ophiocordycipitaceae</taxon>
        <taxon>Purpureocillium</taxon>
    </lineage>
</organism>